<name>A0AAP0CR52_9ASTR</name>
<protein>
    <recommendedName>
        <fullName evidence="2">DUF3741 domain-containing protein</fullName>
    </recommendedName>
</protein>
<accession>A0AAP0CR52</accession>
<keyword evidence="4" id="KW-1185">Reference proteome</keyword>
<dbReference type="EMBL" id="JBCNJP010000023">
    <property type="protein sequence ID" value="KAK9057819.1"/>
    <property type="molecule type" value="Genomic_DNA"/>
</dbReference>
<dbReference type="Pfam" id="PF14383">
    <property type="entry name" value="VARLMGL"/>
    <property type="match status" value="1"/>
</dbReference>
<gene>
    <name evidence="3" type="ORF">SSX86_022657</name>
</gene>
<organism evidence="3 4">
    <name type="scientific">Deinandra increscens subsp. villosa</name>
    <dbReference type="NCBI Taxonomy" id="3103831"/>
    <lineage>
        <taxon>Eukaryota</taxon>
        <taxon>Viridiplantae</taxon>
        <taxon>Streptophyta</taxon>
        <taxon>Embryophyta</taxon>
        <taxon>Tracheophyta</taxon>
        <taxon>Spermatophyta</taxon>
        <taxon>Magnoliopsida</taxon>
        <taxon>eudicotyledons</taxon>
        <taxon>Gunneridae</taxon>
        <taxon>Pentapetalae</taxon>
        <taxon>asterids</taxon>
        <taxon>campanulids</taxon>
        <taxon>Asterales</taxon>
        <taxon>Asteraceae</taxon>
        <taxon>Asteroideae</taxon>
        <taxon>Heliantheae alliance</taxon>
        <taxon>Madieae</taxon>
        <taxon>Madiinae</taxon>
        <taxon>Deinandra</taxon>
    </lineage>
</organism>
<feature type="domain" description="DUF3741" evidence="2">
    <location>
        <begin position="45"/>
        <end position="66"/>
    </location>
</feature>
<proteinExistence type="predicted"/>
<feature type="compositionally biased region" description="Basic residues" evidence="1">
    <location>
        <begin position="134"/>
        <end position="146"/>
    </location>
</feature>
<sequence>MTNSQKHACFSSLLRRVLCAGGLPTHPSSETDSPKEDESANKSSSPTATPPGIVARLMGLDSFPNSPKPTTMQKSRSLGSLHDFLITKPPLYHRRVVSFREVPTLDLGKSDMGLTPIQEKSNLKSEQVSSVPSKIRRKRRVNGGKKKVVDDGQKKCKSRNTRYNHPLPKKGKLEKKRSMLKRRESEEYCIKVFKEVCSLTRVEIEGGDWNWMDTKVVNNNLQQVSYVIGQQILHVLVYEMLDDLYM</sequence>
<comment type="caution">
    <text evidence="3">The sequence shown here is derived from an EMBL/GenBank/DDBJ whole genome shotgun (WGS) entry which is preliminary data.</text>
</comment>
<dbReference type="InterPro" id="IPR032795">
    <property type="entry name" value="DUF3741-assoc"/>
</dbReference>
<evidence type="ECO:0000313" key="4">
    <source>
        <dbReference type="Proteomes" id="UP001408789"/>
    </source>
</evidence>
<dbReference type="Proteomes" id="UP001408789">
    <property type="component" value="Unassembled WGS sequence"/>
</dbReference>
<evidence type="ECO:0000259" key="2">
    <source>
        <dbReference type="Pfam" id="PF14383"/>
    </source>
</evidence>
<feature type="region of interest" description="Disordered" evidence="1">
    <location>
        <begin position="21"/>
        <end position="52"/>
    </location>
</feature>
<dbReference type="PANTHER" id="PTHR35499:SF4">
    <property type="entry name" value="ALC-INTERACTING PROTEIN 1"/>
    <property type="match status" value="1"/>
</dbReference>
<evidence type="ECO:0000313" key="3">
    <source>
        <dbReference type="EMBL" id="KAK9057819.1"/>
    </source>
</evidence>
<feature type="compositionally biased region" description="Polar residues" evidence="1">
    <location>
        <begin position="121"/>
        <end position="132"/>
    </location>
</feature>
<evidence type="ECO:0000256" key="1">
    <source>
        <dbReference type="SAM" id="MobiDB-lite"/>
    </source>
</evidence>
<reference evidence="3 4" key="1">
    <citation type="submission" date="2024-04" db="EMBL/GenBank/DDBJ databases">
        <title>The reference genome of an endangered Asteraceae, Deinandra increscens subsp. villosa, native to the Central Coast of California.</title>
        <authorList>
            <person name="Guilliams M."/>
            <person name="Hasenstab-Lehman K."/>
            <person name="Meyer R."/>
            <person name="Mcevoy S."/>
        </authorList>
    </citation>
    <scope>NUCLEOTIDE SEQUENCE [LARGE SCALE GENOMIC DNA]</scope>
    <source>
        <tissue evidence="3">Leaf</tissue>
    </source>
</reference>
<feature type="region of interest" description="Disordered" evidence="1">
    <location>
        <begin position="121"/>
        <end position="147"/>
    </location>
</feature>
<dbReference type="PANTHER" id="PTHR35499">
    <property type="entry name" value="OS05G0128300 PROTEIN"/>
    <property type="match status" value="1"/>
</dbReference>
<dbReference type="AlphaFoldDB" id="A0AAP0CR52"/>